<feature type="domain" description="WYL" evidence="1">
    <location>
        <begin position="67"/>
        <end position="118"/>
    </location>
</feature>
<evidence type="ECO:0000313" key="3">
    <source>
        <dbReference type="Proteomes" id="UP000199340"/>
    </source>
</evidence>
<dbReference type="OrthoDB" id="7173212at2"/>
<dbReference type="CDD" id="cd07177">
    <property type="entry name" value="terB_like"/>
    <property type="match status" value="1"/>
</dbReference>
<dbReference type="RefSeq" id="WP_090028173.1">
    <property type="nucleotide sequence ID" value="NZ_FNEB01000003.1"/>
</dbReference>
<dbReference type="SUPFAM" id="SSF158682">
    <property type="entry name" value="TerB-like"/>
    <property type="match status" value="1"/>
</dbReference>
<keyword evidence="3" id="KW-1185">Reference proteome</keyword>
<dbReference type="InterPro" id="IPR026881">
    <property type="entry name" value="WYL_dom"/>
</dbReference>
<sequence length="293" mass="33152">MRILEWLKRRTPSDTDAVGIEIATPPDVFVAVEPKEDLLSELEEAGCLAPDTNTSEKIRYDLEPMFLVIDYCDAAKNHSRRRITTRWVDRRGSNVFLGAICHERKAARTFRIDRIEGVIDDDGVVEDAMLFFNSLLVDEIGYATPAKQKKPKNGGVRSGASMYTLMRREMKPALVVLAAAARADSLLPPEEVDRIMQYSETEANHLCESGVVADIPSIDDLDKLGRLIGRLRPTREDLDEALRVIVTWPEDRCKRLFKFLCRVVEADGIIVEEEYNFLAEIADWMSETYAVGE</sequence>
<dbReference type="Pfam" id="PF13280">
    <property type="entry name" value="WYL"/>
    <property type="match status" value="1"/>
</dbReference>
<dbReference type="STRING" id="490829.SAMN05421850_103223"/>
<dbReference type="Proteomes" id="UP000199340">
    <property type="component" value="Unassembled WGS sequence"/>
</dbReference>
<reference evidence="2 3" key="1">
    <citation type="submission" date="2016-10" db="EMBL/GenBank/DDBJ databases">
        <authorList>
            <person name="de Groot N.N."/>
        </authorList>
    </citation>
    <scope>NUCLEOTIDE SEQUENCE [LARGE SCALE GENOMIC DNA]</scope>
    <source>
        <strain evidence="2 3">DSM 28010</strain>
    </source>
</reference>
<dbReference type="AlphaFoldDB" id="A0A1G8L9A2"/>
<name>A0A1G8L9A2_9RHOB</name>
<dbReference type="InterPro" id="IPR029024">
    <property type="entry name" value="TerB-like"/>
</dbReference>
<accession>A0A1G8L9A2</accession>
<evidence type="ECO:0000259" key="1">
    <source>
        <dbReference type="Pfam" id="PF13280"/>
    </source>
</evidence>
<organism evidence="2 3">
    <name type="scientific">Lutimaribacter saemankumensis</name>
    <dbReference type="NCBI Taxonomy" id="490829"/>
    <lineage>
        <taxon>Bacteria</taxon>
        <taxon>Pseudomonadati</taxon>
        <taxon>Pseudomonadota</taxon>
        <taxon>Alphaproteobacteria</taxon>
        <taxon>Rhodobacterales</taxon>
        <taxon>Roseobacteraceae</taxon>
        <taxon>Lutimaribacter</taxon>
    </lineage>
</organism>
<proteinExistence type="predicted"/>
<evidence type="ECO:0000313" key="2">
    <source>
        <dbReference type="EMBL" id="SDI52097.1"/>
    </source>
</evidence>
<dbReference type="EMBL" id="FNEB01000003">
    <property type="protein sequence ID" value="SDI52097.1"/>
    <property type="molecule type" value="Genomic_DNA"/>
</dbReference>
<gene>
    <name evidence="2" type="ORF">SAMN05421850_103223</name>
</gene>
<protein>
    <submittedName>
        <fullName evidence="2">Tellurite resistance protein TerB</fullName>
    </submittedName>
</protein>
<dbReference type="Gene3D" id="1.10.3680.10">
    <property type="entry name" value="TerB-like"/>
    <property type="match status" value="1"/>
</dbReference>